<reference evidence="3 4" key="1">
    <citation type="submission" date="2020-01" db="EMBL/GenBank/DDBJ databases">
        <title>Microvirga sp. nov., an arsenate reduction bacterium isolated from Tibet hotspring sediments.</title>
        <authorList>
            <person name="Yuan C.-G."/>
        </authorList>
    </citation>
    <scope>NUCLEOTIDE SEQUENCE [LARGE SCALE GENOMIC DNA]</scope>
    <source>
        <strain evidence="3 4">SYSU G3D203</strain>
    </source>
</reference>
<feature type="chain" id="PRO_5045853461" evidence="2">
    <location>
        <begin position="28"/>
        <end position="115"/>
    </location>
</feature>
<dbReference type="EMBL" id="JAAAXJ010000028">
    <property type="protein sequence ID" value="NBJ27126.1"/>
    <property type="molecule type" value="Genomic_DNA"/>
</dbReference>
<comment type="caution">
    <text evidence="3">The sequence shown here is derived from an EMBL/GenBank/DDBJ whole genome shotgun (WGS) entry which is preliminary data.</text>
</comment>
<dbReference type="Proteomes" id="UP000818323">
    <property type="component" value="Unassembled WGS sequence"/>
</dbReference>
<accession>A0ABW9Z898</accession>
<keyword evidence="1" id="KW-0472">Membrane</keyword>
<proteinExistence type="predicted"/>
<protein>
    <submittedName>
        <fullName evidence="3">Mechanosensitive ion channel protein MscS</fullName>
    </submittedName>
</protein>
<sequence length="115" mass="12444">MMKRLIKAAVVALSLVSAVTVPTAASAHWRHGPWHHHVGWHPGPAAAVGALTGFALGSALAASTRPYYAVPGPVYVAAPYPVYAGPVAERTCVTDQWREWVPGWGWQVHRRTICR</sequence>
<organism evidence="3 4">
    <name type="scientific">Microvirga arsenatis</name>
    <dbReference type="NCBI Taxonomy" id="2692265"/>
    <lineage>
        <taxon>Bacteria</taxon>
        <taxon>Pseudomonadati</taxon>
        <taxon>Pseudomonadota</taxon>
        <taxon>Alphaproteobacteria</taxon>
        <taxon>Hyphomicrobiales</taxon>
        <taxon>Methylobacteriaceae</taxon>
        <taxon>Microvirga</taxon>
    </lineage>
</organism>
<evidence type="ECO:0000313" key="4">
    <source>
        <dbReference type="Proteomes" id="UP000818323"/>
    </source>
</evidence>
<gene>
    <name evidence="3" type="ORF">GR303_22640</name>
</gene>
<keyword evidence="1" id="KW-1133">Transmembrane helix</keyword>
<evidence type="ECO:0000256" key="2">
    <source>
        <dbReference type="SAM" id="SignalP"/>
    </source>
</evidence>
<keyword evidence="2" id="KW-0732">Signal</keyword>
<feature type="transmembrane region" description="Helical" evidence="1">
    <location>
        <begin position="43"/>
        <end position="62"/>
    </location>
</feature>
<keyword evidence="1" id="KW-0812">Transmembrane</keyword>
<keyword evidence="4" id="KW-1185">Reference proteome</keyword>
<evidence type="ECO:0000256" key="1">
    <source>
        <dbReference type="SAM" id="Phobius"/>
    </source>
</evidence>
<name>A0ABW9Z898_9HYPH</name>
<feature type="signal peptide" evidence="2">
    <location>
        <begin position="1"/>
        <end position="27"/>
    </location>
</feature>
<dbReference type="RefSeq" id="WP_161726517.1">
    <property type="nucleotide sequence ID" value="NZ_JAAAXI010000037.1"/>
</dbReference>
<evidence type="ECO:0000313" key="3">
    <source>
        <dbReference type="EMBL" id="NBJ27126.1"/>
    </source>
</evidence>